<evidence type="ECO:0000256" key="7">
    <source>
        <dbReference type="SAM" id="MobiDB-lite"/>
    </source>
</evidence>
<dbReference type="SMART" id="SM00129">
    <property type="entry name" value="KISc"/>
    <property type="match status" value="1"/>
</dbReference>
<dbReference type="AlphaFoldDB" id="A0A4Q2DMG9"/>
<keyword evidence="4 5" id="KW-0505">Motor protein</keyword>
<dbReference type="GO" id="GO:0003777">
    <property type="term" value="F:microtubule motor activity"/>
    <property type="evidence" value="ECO:0007669"/>
    <property type="project" value="InterPro"/>
</dbReference>
<protein>
    <recommendedName>
        <fullName evidence="8">Kinesin motor domain-containing protein</fullName>
    </recommendedName>
</protein>
<dbReference type="PANTHER" id="PTHR47972">
    <property type="entry name" value="KINESIN-LIKE PROTEIN KLP-3"/>
    <property type="match status" value="1"/>
</dbReference>
<organism evidence="9 10">
    <name type="scientific">Candolleomyces aberdarensis</name>
    <dbReference type="NCBI Taxonomy" id="2316362"/>
    <lineage>
        <taxon>Eukaryota</taxon>
        <taxon>Fungi</taxon>
        <taxon>Dikarya</taxon>
        <taxon>Basidiomycota</taxon>
        <taxon>Agaricomycotina</taxon>
        <taxon>Agaricomycetes</taxon>
        <taxon>Agaricomycetidae</taxon>
        <taxon>Agaricales</taxon>
        <taxon>Agaricineae</taxon>
        <taxon>Psathyrellaceae</taxon>
        <taxon>Candolleomyces</taxon>
    </lineage>
</organism>
<name>A0A4Q2DMG9_9AGAR</name>
<feature type="binding site" evidence="5">
    <location>
        <begin position="538"/>
        <end position="545"/>
    </location>
    <ligand>
        <name>ATP</name>
        <dbReference type="ChEBI" id="CHEBI:30616"/>
    </ligand>
</feature>
<feature type="compositionally biased region" description="Polar residues" evidence="7">
    <location>
        <begin position="120"/>
        <end position="145"/>
    </location>
</feature>
<dbReference type="CDD" id="cd01366">
    <property type="entry name" value="KISc_C_terminal"/>
    <property type="match status" value="1"/>
</dbReference>
<feature type="compositionally biased region" description="Acidic residues" evidence="7">
    <location>
        <begin position="40"/>
        <end position="49"/>
    </location>
</feature>
<feature type="compositionally biased region" description="Low complexity" evidence="7">
    <location>
        <begin position="1"/>
        <end position="10"/>
    </location>
</feature>
<feature type="compositionally biased region" description="Basic and acidic residues" evidence="7">
    <location>
        <begin position="61"/>
        <end position="84"/>
    </location>
</feature>
<keyword evidence="6" id="KW-0175">Coiled coil</keyword>
<keyword evidence="1" id="KW-0493">Microtubule</keyword>
<dbReference type="Pfam" id="PF00225">
    <property type="entry name" value="Kinesin"/>
    <property type="match status" value="1"/>
</dbReference>
<keyword evidence="3 5" id="KW-0067">ATP-binding</keyword>
<dbReference type="GO" id="GO:0005524">
    <property type="term" value="F:ATP binding"/>
    <property type="evidence" value="ECO:0007669"/>
    <property type="project" value="UniProtKB-UniRule"/>
</dbReference>
<feature type="compositionally biased region" description="Low complexity" evidence="7">
    <location>
        <begin position="166"/>
        <end position="191"/>
    </location>
</feature>
<dbReference type="PRINTS" id="PR00380">
    <property type="entry name" value="KINESINHEAVY"/>
</dbReference>
<dbReference type="STRING" id="2316362.A0A4Q2DMG9"/>
<evidence type="ECO:0000256" key="2">
    <source>
        <dbReference type="ARBA" id="ARBA00022741"/>
    </source>
</evidence>
<feature type="region of interest" description="Disordered" evidence="7">
    <location>
        <begin position="38"/>
        <end position="231"/>
    </location>
</feature>
<dbReference type="PROSITE" id="PS50067">
    <property type="entry name" value="KINESIN_MOTOR_2"/>
    <property type="match status" value="1"/>
</dbReference>
<feature type="coiled-coil region" evidence="6">
    <location>
        <begin position="296"/>
        <end position="330"/>
    </location>
</feature>
<feature type="compositionally biased region" description="Low complexity" evidence="7">
    <location>
        <begin position="94"/>
        <end position="109"/>
    </location>
</feature>
<evidence type="ECO:0000256" key="3">
    <source>
        <dbReference type="ARBA" id="ARBA00022840"/>
    </source>
</evidence>
<dbReference type="GO" id="GO:0008017">
    <property type="term" value="F:microtubule binding"/>
    <property type="evidence" value="ECO:0007669"/>
    <property type="project" value="InterPro"/>
</dbReference>
<evidence type="ECO:0000256" key="5">
    <source>
        <dbReference type="PROSITE-ProRule" id="PRU00283"/>
    </source>
</evidence>
<dbReference type="InterPro" id="IPR027640">
    <property type="entry name" value="Kinesin-like_fam"/>
</dbReference>
<evidence type="ECO:0000256" key="4">
    <source>
        <dbReference type="ARBA" id="ARBA00023175"/>
    </source>
</evidence>
<dbReference type="GO" id="GO:0005874">
    <property type="term" value="C:microtubule"/>
    <property type="evidence" value="ECO:0007669"/>
    <property type="project" value="UniProtKB-KW"/>
</dbReference>
<keyword evidence="2 5" id="KW-0547">Nucleotide-binding</keyword>
<feature type="domain" description="Kinesin motor" evidence="8">
    <location>
        <begin position="428"/>
        <end position="812"/>
    </location>
</feature>
<sequence length="825" mass="89896">MSRLPRLRSSSPDHHLTSELAPALASAAYVNTRKRKSNIIDEEEDDENDSLNITNPAHSTNSKDDSNYSEAQDKLTELGAERPRKVAAIGGAGSSRPTRARTVSTSAATKGKGPLGPSKTAPNLNSSGSSDKGGTKVPTLSSSNFGKGLPKSALSTSRPPLTLSKSTTRGTSAPPPSSSGGRSGPVRVPVTTARKPPSTSAATTTRGVGRTLRSTASSSSSSARPTKPADKLTTIQEQLASLEAARQADSARLAQEMASERSKLTELQSHQVALSKQLTEAKSLELNHRRELITYADELDEMRKKHKTEVMELEIELRRREREARESAEDLRVTRGDLDRERSTTEHLRSTLHTQAQTHLTLTAENAALKAQLSNLQRELEKRDEEVREMKLEVEEKEKRVVQMKKEVFESETIRRKLHNMVLELKGNIRVFCRVRPVLSSDLPSTASIEEVEGEEELETIKEEMKANMAFPDKRDHKEIVLYSSSESAMGNERKEVYSFGFDRVFEPASTQSEVFEEISQLAQSCIDGYNVCIFAYGQTGSGKSFTMEGGNTDSTAGMIPRAVEQVFRVAEEMRSKGWEYKIEGQFLEIYNESIHDLLSTSTSSDPSKKHEIKHDPKTSRTTVTDLTVVPLTSPSQVKLLLARAQKRRSVAATLMNERSSRSHSVFTLRISGMMVGTGSSPSNAEAEGSEVIAGTGETCEGCLNLVDLAGSERLNVSFGPGVTEKERVKETQSINKSLSALGDVIAALGERGSGGIGSGHIPYRNSKLTYLLQNSLSGSSKTLMVLNLSPLAAHLSESLTSLRFATKVNNTQIGTAKKVSKTNS</sequence>
<feature type="region of interest" description="Disordered" evidence="7">
    <location>
        <begin position="599"/>
        <end position="620"/>
    </location>
</feature>
<comment type="similarity">
    <text evidence="5">Belongs to the TRAFAC class myosin-kinesin ATPase superfamily. Kinesin family.</text>
</comment>
<comment type="caution">
    <text evidence="9">The sequence shown here is derived from an EMBL/GenBank/DDBJ whole genome shotgun (WGS) entry which is preliminary data.</text>
</comment>
<dbReference type="GO" id="GO:0007018">
    <property type="term" value="P:microtubule-based movement"/>
    <property type="evidence" value="ECO:0007669"/>
    <property type="project" value="InterPro"/>
</dbReference>
<dbReference type="InterPro" id="IPR036961">
    <property type="entry name" value="Kinesin_motor_dom_sf"/>
</dbReference>
<reference evidence="9 10" key="1">
    <citation type="submission" date="2019-01" db="EMBL/GenBank/DDBJ databases">
        <title>Draft genome sequence of Psathyrella aberdarensis IHI B618.</title>
        <authorList>
            <person name="Buettner E."/>
            <person name="Kellner H."/>
        </authorList>
    </citation>
    <scope>NUCLEOTIDE SEQUENCE [LARGE SCALE GENOMIC DNA]</scope>
    <source>
        <strain evidence="9 10">IHI B618</strain>
    </source>
</reference>
<evidence type="ECO:0000256" key="1">
    <source>
        <dbReference type="ARBA" id="ARBA00022701"/>
    </source>
</evidence>
<dbReference type="EMBL" id="SDEE01000119">
    <property type="protein sequence ID" value="RXW21153.1"/>
    <property type="molecule type" value="Genomic_DNA"/>
</dbReference>
<feature type="compositionally biased region" description="Polar residues" evidence="7">
    <location>
        <begin position="197"/>
        <end position="206"/>
    </location>
</feature>
<evidence type="ECO:0000313" key="10">
    <source>
        <dbReference type="Proteomes" id="UP000290288"/>
    </source>
</evidence>
<dbReference type="Proteomes" id="UP000290288">
    <property type="component" value="Unassembled WGS sequence"/>
</dbReference>
<feature type="compositionally biased region" description="Low complexity" evidence="7">
    <location>
        <begin position="214"/>
        <end position="223"/>
    </location>
</feature>
<dbReference type="InterPro" id="IPR001752">
    <property type="entry name" value="Kinesin_motor_dom"/>
</dbReference>
<dbReference type="PANTHER" id="PTHR47972:SF45">
    <property type="entry name" value="PROTEIN CLARET SEGREGATIONAL"/>
    <property type="match status" value="1"/>
</dbReference>
<dbReference type="OrthoDB" id="3176171at2759"/>
<feature type="compositionally biased region" description="Basic and acidic residues" evidence="7">
    <location>
        <begin position="607"/>
        <end position="619"/>
    </location>
</feature>
<evidence type="ECO:0000259" key="8">
    <source>
        <dbReference type="PROSITE" id="PS50067"/>
    </source>
</evidence>
<dbReference type="Gene3D" id="3.40.850.10">
    <property type="entry name" value="Kinesin motor domain"/>
    <property type="match status" value="1"/>
</dbReference>
<feature type="coiled-coil region" evidence="6">
    <location>
        <begin position="359"/>
        <end position="407"/>
    </location>
</feature>
<feature type="compositionally biased region" description="Polar residues" evidence="7">
    <location>
        <begin position="153"/>
        <end position="165"/>
    </location>
</feature>
<dbReference type="InterPro" id="IPR027417">
    <property type="entry name" value="P-loop_NTPase"/>
</dbReference>
<feature type="region of interest" description="Disordered" evidence="7">
    <location>
        <begin position="1"/>
        <end position="20"/>
    </location>
</feature>
<feature type="compositionally biased region" description="Polar residues" evidence="7">
    <location>
        <begin position="50"/>
        <end position="60"/>
    </location>
</feature>
<proteinExistence type="inferred from homology"/>
<accession>A0A4Q2DMG9</accession>
<evidence type="ECO:0000256" key="6">
    <source>
        <dbReference type="SAM" id="Coils"/>
    </source>
</evidence>
<evidence type="ECO:0000313" key="9">
    <source>
        <dbReference type="EMBL" id="RXW21153.1"/>
    </source>
</evidence>
<dbReference type="SUPFAM" id="SSF52540">
    <property type="entry name" value="P-loop containing nucleoside triphosphate hydrolases"/>
    <property type="match status" value="1"/>
</dbReference>
<keyword evidence="10" id="KW-1185">Reference proteome</keyword>
<gene>
    <name evidence="9" type="ORF">EST38_g4702</name>
</gene>